<evidence type="ECO:0000313" key="4">
    <source>
        <dbReference type="EMBL" id="KAJ3501329.1"/>
    </source>
</evidence>
<keyword evidence="2" id="KW-1133">Transmembrane helix</keyword>
<dbReference type="OrthoDB" id="1044435at2759"/>
<evidence type="ECO:0000256" key="1">
    <source>
        <dbReference type="SAM" id="MobiDB-lite"/>
    </source>
</evidence>
<dbReference type="PANTHER" id="PTHR31605">
    <property type="entry name" value="GLYCEROL-3-PHOSPHATE O-ACYLTRANSFERASE 1"/>
    <property type="match status" value="1"/>
</dbReference>
<sequence>MSSSSDDTKALHRLIRFIARLAVNSFFTEVRVIGGENVPKDGPIIVTATHHNMMLDPVVLSVGFPYQRMLNYWSKASLFAHPVMRWILFSSGNIPVDRKSKDRQVLFKGTIEALCKGEAVALFPEGTSYTEPRIMQVKDGAAWAALEYAKFVRDNPGKAASQDVKIVPVAIVYTNKSKYRSGVIMEFGRPISLDEYKEQFFSGEEGAPRLAVKRLTRAIERELVEASINAPDWDTLFAARMARDILWAEDKSIKLEDFVAISQTLVDLFSNPDITANFKSVKRHLLAYYSLLQSTHLTNSVLSSLPLPRTLDPNTPATIPSRLYTVLILIRDSILALVQLPFFFLPLIVHSPAYMMGGLGAKLVEHEEETQAQNKVAFGLISLLVIYPATFVFLWALFWYTRLGALLAGLMVYLFAVYHIKMVDSNYERAKRFIAAWRVLVGVWTPKRWDLSIGALAQYMKPRTPPPNPWIDRPKTATPAATPAAVEEEVARPGSPTDFKLQEEPPVKMRAARRPPSRRLVRHVLRSRVEAMNALAGFFDSLAQAGYDKKVKASPHLARMYGGGVGGGSGSGADASLREGQDGGVVEGWRYGGEVVTFLKKRGAKIPTLGQGPMKDEWAALSSEGEGDTTGEETEEPVWVPRSVE</sequence>
<dbReference type="SMART" id="SM00563">
    <property type="entry name" value="PlsC"/>
    <property type="match status" value="1"/>
</dbReference>
<name>A0A9W8MRW0_9AGAR</name>
<keyword evidence="2" id="KW-0812">Transmembrane</keyword>
<feature type="region of interest" description="Disordered" evidence="1">
    <location>
        <begin position="491"/>
        <end position="515"/>
    </location>
</feature>
<dbReference type="CDD" id="cd07992">
    <property type="entry name" value="LPLAT_AAK14816-like"/>
    <property type="match status" value="1"/>
</dbReference>
<proteinExistence type="predicted"/>
<keyword evidence="5" id="KW-1185">Reference proteome</keyword>
<dbReference type="InterPro" id="IPR052744">
    <property type="entry name" value="GPAT/DAPAT"/>
</dbReference>
<organism evidence="4 5">
    <name type="scientific">Agrocybe chaxingu</name>
    <dbReference type="NCBI Taxonomy" id="84603"/>
    <lineage>
        <taxon>Eukaryota</taxon>
        <taxon>Fungi</taxon>
        <taxon>Dikarya</taxon>
        <taxon>Basidiomycota</taxon>
        <taxon>Agaricomycotina</taxon>
        <taxon>Agaricomycetes</taxon>
        <taxon>Agaricomycetidae</taxon>
        <taxon>Agaricales</taxon>
        <taxon>Agaricineae</taxon>
        <taxon>Strophariaceae</taxon>
        <taxon>Agrocybe</taxon>
    </lineage>
</organism>
<evidence type="ECO:0000256" key="2">
    <source>
        <dbReference type="SAM" id="Phobius"/>
    </source>
</evidence>
<dbReference type="PANTHER" id="PTHR31605:SF0">
    <property type="entry name" value="GLYCEROL-3-PHOSPHATE O-ACYLTRANSFERASE 1"/>
    <property type="match status" value="1"/>
</dbReference>
<dbReference type="AlphaFoldDB" id="A0A9W8MRW0"/>
<dbReference type="Proteomes" id="UP001148786">
    <property type="component" value="Unassembled WGS sequence"/>
</dbReference>
<keyword evidence="2" id="KW-0472">Membrane</keyword>
<evidence type="ECO:0000259" key="3">
    <source>
        <dbReference type="SMART" id="SM00563"/>
    </source>
</evidence>
<dbReference type="SUPFAM" id="SSF69593">
    <property type="entry name" value="Glycerol-3-phosphate (1)-acyltransferase"/>
    <property type="match status" value="1"/>
</dbReference>
<feature type="transmembrane region" description="Helical" evidence="2">
    <location>
        <begin position="376"/>
        <end position="398"/>
    </location>
</feature>
<accession>A0A9W8MRW0</accession>
<dbReference type="InterPro" id="IPR002123">
    <property type="entry name" value="Plipid/glycerol_acylTrfase"/>
</dbReference>
<dbReference type="GO" id="GO:0004366">
    <property type="term" value="F:glycerol-3-phosphate O-acyltransferase activity"/>
    <property type="evidence" value="ECO:0007669"/>
    <property type="project" value="TreeGrafter"/>
</dbReference>
<feature type="compositionally biased region" description="Acidic residues" evidence="1">
    <location>
        <begin position="625"/>
        <end position="636"/>
    </location>
</feature>
<feature type="transmembrane region" description="Helical" evidence="2">
    <location>
        <begin position="404"/>
        <end position="423"/>
    </location>
</feature>
<feature type="domain" description="Phospholipid/glycerol acyltransferase" evidence="3">
    <location>
        <begin position="44"/>
        <end position="174"/>
    </location>
</feature>
<dbReference type="EMBL" id="JANKHO010001453">
    <property type="protein sequence ID" value="KAJ3501329.1"/>
    <property type="molecule type" value="Genomic_DNA"/>
</dbReference>
<protein>
    <recommendedName>
        <fullName evidence="3">Phospholipid/glycerol acyltransferase domain-containing protein</fullName>
    </recommendedName>
</protein>
<feature type="region of interest" description="Disordered" evidence="1">
    <location>
        <begin position="619"/>
        <end position="645"/>
    </location>
</feature>
<dbReference type="GO" id="GO:0008654">
    <property type="term" value="P:phospholipid biosynthetic process"/>
    <property type="evidence" value="ECO:0007669"/>
    <property type="project" value="TreeGrafter"/>
</dbReference>
<evidence type="ECO:0000313" key="5">
    <source>
        <dbReference type="Proteomes" id="UP001148786"/>
    </source>
</evidence>
<gene>
    <name evidence="4" type="ORF">NLJ89_g9382</name>
</gene>
<feature type="transmembrane region" description="Helical" evidence="2">
    <location>
        <begin position="334"/>
        <end position="355"/>
    </location>
</feature>
<dbReference type="Pfam" id="PF01553">
    <property type="entry name" value="Acyltransferase"/>
    <property type="match status" value="1"/>
</dbReference>
<dbReference type="GO" id="GO:0016287">
    <property type="term" value="F:glycerone-phosphate O-acyltransferase activity"/>
    <property type="evidence" value="ECO:0007669"/>
    <property type="project" value="TreeGrafter"/>
</dbReference>
<reference evidence="4" key="1">
    <citation type="submission" date="2022-07" db="EMBL/GenBank/DDBJ databases">
        <title>Genome Sequence of Agrocybe chaxingu.</title>
        <authorList>
            <person name="Buettner E."/>
        </authorList>
    </citation>
    <scope>NUCLEOTIDE SEQUENCE</scope>
    <source>
        <strain evidence="4">MP-N11</strain>
    </source>
</reference>
<comment type="caution">
    <text evidence="4">The sequence shown here is derived from an EMBL/GenBank/DDBJ whole genome shotgun (WGS) entry which is preliminary data.</text>
</comment>